<dbReference type="PROSITE" id="PS51257">
    <property type="entry name" value="PROKAR_LIPOPROTEIN"/>
    <property type="match status" value="1"/>
</dbReference>
<accession>A0A1M6UAJ9</accession>
<gene>
    <name evidence="3" type="ORF">SAMN05216582_11176</name>
</gene>
<evidence type="ECO:0000256" key="1">
    <source>
        <dbReference type="SAM" id="SignalP"/>
    </source>
</evidence>
<proteinExistence type="predicted"/>
<name>A0A1M6UAJ9_SELRU</name>
<feature type="signal peptide" evidence="1">
    <location>
        <begin position="1"/>
        <end position="21"/>
    </location>
</feature>
<organism evidence="3 4">
    <name type="scientific">Selenomonas ruminantium</name>
    <dbReference type="NCBI Taxonomy" id="971"/>
    <lineage>
        <taxon>Bacteria</taxon>
        <taxon>Bacillati</taxon>
        <taxon>Bacillota</taxon>
        <taxon>Negativicutes</taxon>
        <taxon>Selenomonadales</taxon>
        <taxon>Selenomonadaceae</taxon>
        <taxon>Selenomonas</taxon>
    </lineage>
</organism>
<dbReference type="InterPro" id="IPR001279">
    <property type="entry name" value="Metallo-B-lactamas"/>
</dbReference>
<dbReference type="SUPFAM" id="SSF56281">
    <property type="entry name" value="Metallo-hydrolase/oxidoreductase"/>
    <property type="match status" value="1"/>
</dbReference>
<dbReference type="CDD" id="cd07731">
    <property type="entry name" value="ComA-like_MBL-fold"/>
    <property type="match status" value="1"/>
</dbReference>
<keyword evidence="1" id="KW-0732">Signal</keyword>
<dbReference type="SMART" id="SM00849">
    <property type="entry name" value="Lactamase_B"/>
    <property type="match status" value="1"/>
</dbReference>
<dbReference type="InterPro" id="IPR036866">
    <property type="entry name" value="RibonucZ/Hydroxyglut_hydro"/>
</dbReference>
<dbReference type="EMBL" id="FRBC01000011">
    <property type="protein sequence ID" value="SHK66234.1"/>
    <property type="molecule type" value="Genomic_DNA"/>
</dbReference>
<dbReference type="PANTHER" id="PTHR30619">
    <property type="entry name" value="DNA INTERNALIZATION/COMPETENCE PROTEIN COMEC/REC2"/>
    <property type="match status" value="1"/>
</dbReference>
<dbReference type="PANTHER" id="PTHR30619:SF1">
    <property type="entry name" value="RECOMBINATION PROTEIN 2"/>
    <property type="match status" value="1"/>
</dbReference>
<reference evidence="3 4" key="1">
    <citation type="submission" date="2016-11" db="EMBL/GenBank/DDBJ databases">
        <authorList>
            <person name="Jaros S."/>
            <person name="Januszkiewicz K."/>
            <person name="Wedrychowicz H."/>
        </authorList>
    </citation>
    <scope>NUCLEOTIDE SEQUENCE [LARGE SCALE GENOMIC DNA]</scope>
    <source>
        <strain evidence="3 4">HD4</strain>
    </source>
</reference>
<dbReference type="RefSeq" id="WP_073089546.1">
    <property type="nucleotide sequence ID" value="NZ_FRBC01000011.1"/>
</dbReference>
<evidence type="ECO:0000259" key="2">
    <source>
        <dbReference type="SMART" id="SM00849"/>
    </source>
</evidence>
<feature type="domain" description="Metallo-beta-lactamase" evidence="2">
    <location>
        <begin position="55"/>
        <end position="260"/>
    </location>
</feature>
<dbReference type="InterPro" id="IPR035681">
    <property type="entry name" value="ComA-like_MBL"/>
</dbReference>
<evidence type="ECO:0000313" key="3">
    <source>
        <dbReference type="EMBL" id="SHK66234.1"/>
    </source>
</evidence>
<feature type="chain" id="PRO_5038697755" evidence="1">
    <location>
        <begin position="22"/>
        <end position="310"/>
    </location>
</feature>
<dbReference type="Gene3D" id="3.60.15.10">
    <property type="entry name" value="Ribonuclease Z/Hydroxyacylglutathione hydrolase-like"/>
    <property type="match status" value="1"/>
</dbReference>
<evidence type="ECO:0000313" key="4">
    <source>
        <dbReference type="Proteomes" id="UP000184263"/>
    </source>
</evidence>
<protein>
    <submittedName>
        <fullName evidence="3">Competence protein ComEC</fullName>
    </submittedName>
</protein>
<dbReference type="InterPro" id="IPR052159">
    <property type="entry name" value="Competence_DNA_uptake"/>
</dbReference>
<dbReference type="Proteomes" id="UP000184263">
    <property type="component" value="Unassembled WGS sequence"/>
</dbReference>
<dbReference type="Pfam" id="PF00753">
    <property type="entry name" value="Lactamase_B"/>
    <property type="match status" value="1"/>
</dbReference>
<sequence length="310" mass="33732">MKGKWKFLLVMVLSVCLLLTGCGGKTTDQASGGQNGSMTAEAVKNLTVKMLNVGQGDAILIETPEQTVLIDTSDLDEQEKLRNELKKAGVKRIDKLILTHPHADHIGGVEGVVLQDYEVGEVFDNGMPSKSKVYTRYMKLLKQKNIKRHGLVAGDELDFGGGVKFKVYAPDKAAVDKGSKTTEHHDPNNESVVGRLIFGNFSMMFTGDAEKVEEEPIVKAYGNELKSAVLKAGHHGSKTSSSAEFLRAVNPEAVMISCGAGNDYGHPHAQTMKKYHSMKLKIYETDKNGTITLTTDGKGYNIVTEMGDVQ</sequence>
<dbReference type="AlphaFoldDB" id="A0A1M6UAJ9"/>